<evidence type="ECO:0000259" key="4">
    <source>
        <dbReference type="SMART" id="SM00829"/>
    </source>
</evidence>
<proteinExistence type="predicted"/>
<dbReference type="SUPFAM" id="SSF51735">
    <property type="entry name" value="NAD(P)-binding Rossmann-fold domains"/>
    <property type="match status" value="1"/>
</dbReference>
<dbReference type="Gene3D" id="3.40.50.720">
    <property type="entry name" value="NAD(P)-binding Rossmann-like Domain"/>
    <property type="match status" value="1"/>
</dbReference>
<keyword evidence="1" id="KW-0560">Oxidoreductase</keyword>
<dbReference type="PANTHER" id="PTHR43205">
    <property type="entry name" value="PROSTAGLANDIN REDUCTASE"/>
    <property type="match status" value="1"/>
</dbReference>
<evidence type="ECO:0000313" key="6">
    <source>
        <dbReference type="Proteomes" id="UP001244011"/>
    </source>
</evidence>
<dbReference type="GeneID" id="85308283"/>
<dbReference type="RefSeq" id="XP_060277888.1">
    <property type="nucleotide sequence ID" value="XM_060425096.1"/>
</dbReference>
<dbReference type="InterPro" id="IPR020843">
    <property type="entry name" value="ER"/>
</dbReference>
<dbReference type="SUPFAM" id="SSF50129">
    <property type="entry name" value="GroES-like"/>
    <property type="match status" value="1"/>
</dbReference>
<sequence length="342" mass="36714">MSNKVLVITKPALGRYSADCLRLEEHKTVPLEPGEVRLRTIYLSLDPTNRNWLKLGNATTVVDKVDVTLKVGDVMLGQMLGVIEESRADGYNPGDLVGALARWETHPVVKAKLVRRITPAPNEPFSTYLSLFSHIGRAALIGMKHVLDVQAGETVLVSGAAGATGSVAVGIAKARGCRVVGIAGGAAKCALVTDEFGADAAIDYKNEDVGEALGRICPEGVDAFFDNVGGQTLDAALLHMNNCGRIAVCGVMSDYDNATPEAGYGVRNLFRVLIRRLRIEGFLADQAEEEPLIEELRGLFQAGAIKHRPHIVQGFQDAPEHLGLLMRGQNEGKLMVQVSPEV</sequence>
<reference evidence="5" key="1">
    <citation type="submission" date="2023-06" db="EMBL/GenBank/DDBJ databases">
        <title>Genome-scale phylogeny and comparative genomics of the fungal order Sordariales.</title>
        <authorList>
            <consortium name="Lawrence Berkeley National Laboratory"/>
            <person name="Hensen N."/>
            <person name="Bonometti L."/>
            <person name="Westerberg I."/>
            <person name="Brannstrom I.O."/>
            <person name="Guillou S."/>
            <person name="Cros-Aarteil S."/>
            <person name="Calhoun S."/>
            <person name="Haridas S."/>
            <person name="Kuo A."/>
            <person name="Mondo S."/>
            <person name="Pangilinan J."/>
            <person name="Riley R."/>
            <person name="Labutti K."/>
            <person name="Andreopoulos B."/>
            <person name="Lipzen A."/>
            <person name="Chen C."/>
            <person name="Yanf M."/>
            <person name="Daum C."/>
            <person name="Ng V."/>
            <person name="Clum A."/>
            <person name="Steindorff A."/>
            <person name="Ohm R."/>
            <person name="Martin F."/>
            <person name="Silar P."/>
            <person name="Natvig D."/>
            <person name="Lalanne C."/>
            <person name="Gautier V."/>
            <person name="Ament-Velasquez S.L."/>
            <person name="Kruys A."/>
            <person name="Hutchinson M.I."/>
            <person name="Powell A.J."/>
            <person name="Barry K."/>
            <person name="Miller A.N."/>
            <person name="Grigoriev I.V."/>
            <person name="Debuchy R."/>
            <person name="Gladieux P."/>
            <person name="Thoren M.H."/>
            <person name="Johannesson H."/>
        </authorList>
    </citation>
    <scope>NUCLEOTIDE SEQUENCE</scope>
    <source>
        <strain evidence="5">8032-3</strain>
    </source>
</reference>
<dbReference type="AlphaFoldDB" id="A0AAJ0BNQ3"/>
<dbReference type="InterPro" id="IPR013149">
    <property type="entry name" value="ADH-like_C"/>
</dbReference>
<comment type="caution">
    <text evidence="5">The sequence shown here is derived from an EMBL/GenBank/DDBJ whole genome shotgun (WGS) entry which is preliminary data.</text>
</comment>
<keyword evidence="6" id="KW-1185">Reference proteome</keyword>
<evidence type="ECO:0000313" key="5">
    <source>
        <dbReference type="EMBL" id="KAK1761675.1"/>
    </source>
</evidence>
<dbReference type="EMBL" id="MU839056">
    <property type="protein sequence ID" value="KAK1761675.1"/>
    <property type="molecule type" value="Genomic_DNA"/>
</dbReference>
<dbReference type="FunFam" id="3.40.50.720:FF:000121">
    <property type="entry name" value="Prostaglandin reductase 2"/>
    <property type="match status" value="1"/>
</dbReference>
<accession>A0AAJ0BNQ3</accession>
<feature type="domain" description="Enoyl reductase (ER)" evidence="4">
    <location>
        <begin position="17"/>
        <end position="336"/>
    </location>
</feature>
<dbReference type="InterPro" id="IPR045010">
    <property type="entry name" value="MDR_fam"/>
</dbReference>
<gene>
    <name evidence="5" type="ORF">QBC33DRAFT_462875</name>
</gene>
<dbReference type="InterPro" id="IPR011032">
    <property type="entry name" value="GroES-like_sf"/>
</dbReference>
<evidence type="ECO:0000256" key="3">
    <source>
        <dbReference type="ARBA" id="ARBA00083301"/>
    </source>
</evidence>
<dbReference type="Pfam" id="PF00107">
    <property type="entry name" value="ADH_zinc_N"/>
    <property type="match status" value="1"/>
</dbReference>
<organism evidence="5 6">
    <name type="scientific">Phialemonium atrogriseum</name>
    <dbReference type="NCBI Taxonomy" id="1093897"/>
    <lineage>
        <taxon>Eukaryota</taxon>
        <taxon>Fungi</taxon>
        <taxon>Dikarya</taxon>
        <taxon>Ascomycota</taxon>
        <taxon>Pezizomycotina</taxon>
        <taxon>Sordariomycetes</taxon>
        <taxon>Sordariomycetidae</taxon>
        <taxon>Cephalothecales</taxon>
        <taxon>Cephalothecaceae</taxon>
        <taxon>Phialemonium</taxon>
    </lineage>
</organism>
<dbReference type="CDD" id="cd05288">
    <property type="entry name" value="PGDH"/>
    <property type="match status" value="1"/>
</dbReference>
<dbReference type="Pfam" id="PF16884">
    <property type="entry name" value="ADH_N_2"/>
    <property type="match status" value="1"/>
</dbReference>
<protein>
    <recommendedName>
        <fullName evidence="2">Dehydrogenase FUB6</fullName>
    </recommendedName>
    <alternativeName>
        <fullName evidence="3">Fusaric acid biosynthesis protein 6</fullName>
    </alternativeName>
</protein>
<dbReference type="Gene3D" id="3.90.180.10">
    <property type="entry name" value="Medium-chain alcohol dehydrogenases, catalytic domain"/>
    <property type="match status" value="1"/>
</dbReference>
<dbReference type="GO" id="GO:0016628">
    <property type="term" value="F:oxidoreductase activity, acting on the CH-CH group of donors, NAD or NADP as acceptor"/>
    <property type="evidence" value="ECO:0007669"/>
    <property type="project" value="InterPro"/>
</dbReference>
<dbReference type="SMART" id="SM00829">
    <property type="entry name" value="PKS_ER"/>
    <property type="match status" value="1"/>
</dbReference>
<dbReference type="PANTHER" id="PTHR43205:SF7">
    <property type="entry name" value="PROSTAGLANDIN REDUCTASE 1"/>
    <property type="match status" value="1"/>
</dbReference>
<evidence type="ECO:0000256" key="2">
    <source>
        <dbReference type="ARBA" id="ARBA00069006"/>
    </source>
</evidence>
<dbReference type="InterPro" id="IPR036291">
    <property type="entry name" value="NAD(P)-bd_dom_sf"/>
</dbReference>
<name>A0AAJ0BNQ3_9PEZI</name>
<dbReference type="InterPro" id="IPR041694">
    <property type="entry name" value="ADH_N_2"/>
</dbReference>
<evidence type="ECO:0000256" key="1">
    <source>
        <dbReference type="ARBA" id="ARBA00023002"/>
    </source>
</evidence>
<dbReference type="Proteomes" id="UP001244011">
    <property type="component" value="Unassembled WGS sequence"/>
</dbReference>